<feature type="region of interest" description="Disordered" evidence="1">
    <location>
        <begin position="140"/>
        <end position="215"/>
    </location>
</feature>
<protein>
    <submittedName>
        <fullName evidence="2">Uncharacterized protein</fullName>
    </submittedName>
</protein>
<dbReference type="AlphaFoldDB" id="A0AAN9NJT2"/>
<feature type="compositionally biased region" description="Basic and acidic residues" evidence="1">
    <location>
        <begin position="178"/>
        <end position="194"/>
    </location>
</feature>
<dbReference type="EMBL" id="JAYMYR010000003">
    <property type="protein sequence ID" value="KAK7373840.1"/>
    <property type="molecule type" value="Genomic_DNA"/>
</dbReference>
<feature type="compositionally biased region" description="Polar residues" evidence="1">
    <location>
        <begin position="140"/>
        <end position="177"/>
    </location>
</feature>
<reference evidence="2 3" key="1">
    <citation type="submission" date="2024-01" db="EMBL/GenBank/DDBJ databases">
        <title>The genomes of 5 underutilized Papilionoideae crops provide insights into root nodulation and disease resistanc.</title>
        <authorList>
            <person name="Jiang F."/>
        </authorList>
    </citation>
    <scope>NUCLEOTIDE SEQUENCE [LARGE SCALE GENOMIC DNA]</scope>
    <source>
        <strain evidence="2">JINMINGXINNONG_FW02</strain>
        <tissue evidence="2">Leaves</tissue>
    </source>
</reference>
<dbReference type="PANTHER" id="PTHR35117:SF1">
    <property type="entry name" value="MYOSIN-M HEAVY PROTEIN"/>
    <property type="match status" value="1"/>
</dbReference>
<dbReference type="PANTHER" id="PTHR35117">
    <property type="entry name" value="MYOSIN-M HEAVY PROTEIN"/>
    <property type="match status" value="1"/>
</dbReference>
<organism evidence="2 3">
    <name type="scientific">Phaseolus coccineus</name>
    <name type="common">Scarlet runner bean</name>
    <name type="synonym">Phaseolus multiflorus</name>
    <dbReference type="NCBI Taxonomy" id="3886"/>
    <lineage>
        <taxon>Eukaryota</taxon>
        <taxon>Viridiplantae</taxon>
        <taxon>Streptophyta</taxon>
        <taxon>Embryophyta</taxon>
        <taxon>Tracheophyta</taxon>
        <taxon>Spermatophyta</taxon>
        <taxon>Magnoliopsida</taxon>
        <taxon>eudicotyledons</taxon>
        <taxon>Gunneridae</taxon>
        <taxon>Pentapetalae</taxon>
        <taxon>rosids</taxon>
        <taxon>fabids</taxon>
        <taxon>Fabales</taxon>
        <taxon>Fabaceae</taxon>
        <taxon>Papilionoideae</taxon>
        <taxon>50 kb inversion clade</taxon>
        <taxon>NPAAA clade</taxon>
        <taxon>indigoferoid/millettioid clade</taxon>
        <taxon>Phaseoleae</taxon>
        <taxon>Phaseolus</taxon>
    </lineage>
</organism>
<accession>A0AAN9NJT2</accession>
<comment type="caution">
    <text evidence="2">The sequence shown here is derived from an EMBL/GenBank/DDBJ whole genome shotgun (WGS) entry which is preliminary data.</text>
</comment>
<evidence type="ECO:0000256" key="1">
    <source>
        <dbReference type="SAM" id="MobiDB-lite"/>
    </source>
</evidence>
<evidence type="ECO:0000313" key="3">
    <source>
        <dbReference type="Proteomes" id="UP001374584"/>
    </source>
</evidence>
<dbReference type="Proteomes" id="UP001374584">
    <property type="component" value="Unassembled WGS sequence"/>
</dbReference>
<name>A0AAN9NJT2_PHACN</name>
<proteinExistence type="predicted"/>
<keyword evidence="3" id="KW-1185">Reference proteome</keyword>
<gene>
    <name evidence="2" type="ORF">VNO80_07260</name>
</gene>
<feature type="compositionally biased region" description="Low complexity" evidence="1">
    <location>
        <begin position="260"/>
        <end position="270"/>
    </location>
</feature>
<evidence type="ECO:0000313" key="2">
    <source>
        <dbReference type="EMBL" id="KAK7373840.1"/>
    </source>
</evidence>
<sequence>MAGKQSKVRKPEVFGKGKVTPNQIAFIVDRYLCDNNFSSTRSTFRIEASSLISNSPIHEAPKSLLTLGEMLDEYICLKEQKVMLDQERVVVEQEKNRVQMLLQGMQNVMTAYNASGNLSATAPAAKSAVVATQPMYTLKSQPGLHTSMQSKSNTLSQPQSSNSNAGSGNILTQTVTVSDRKRKDTTKAVDDPLTAKKPRGRSSSRKIVVQGQTALQQSDNAVNNTMVAQPSAIQSSSENCIPRDSQVQGSNVVKCLFNQPTTSVPSNSPVPKTPPRTKSSHSDTHISPAEISSVAVTPSCCTVISTKRVMVSPAKQMAYIEMSRCISPVKTNSEKISKRDHVRSRLNFDAADVPGSLDKPLSNEISASKSEKELDIFDIDFPNFDALGMDFSFTEMLNDVDFSCEGIDFSCHPTPSPSLDNASGSSHECNDNHATPEFSTVAEVICEKDMKVLGPDCLSAMKSVTKSITVISPEKNHPQSVDQENCT</sequence>
<feature type="region of interest" description="Disordered" evidence="1">
    <location>
        <begin position="258"/>
        <end position="289"/>
    </location>
</feature>